<dbReference type="STRING" id="7574.A0A1S3HJU3"/>
<feature type="region of interest" description="Disordered" evidence="1">
    <location>
        <begin position="302"/>
        <end position="322"/>
    </location>
</feature>
<proteinExistence type="predicted"/>
<evidence type="ECO:0000313" key="2">
    <source>
        <dbReference type="Proteomes" id="UP000085678"/>
    </source>
</evidence>
<feature type="region of interest" description="Disordered" evidence="1">
    <location>
        <begin position="408"/>
        <end position="430"/>
    </location>
</feature>
<dbReference type="Pfam" id="PF10253">
    <property type="entry name" value="PRCC"/>
    <property type="match status" value="1"/>
</dbReference>
<dbReference type="RefSeq" id="XP_013386388.1">
    <property type="nucleotide sequence ID" value="XM_013530934.2"/>
</dbReference>
<feature type="region of interest" description="Disordered" evidence="1">
    <location>
        <begin position="157"/>
        <end position="289"/>
    </location>
</feature>
<dbReference type="PANTHER" id="PTHR13621:SF2">
    <property type="entry name" value="PROLINE-RICH PROTEIN PRCC"/>
    <property type="match status" value="1"/>
</dbReference>
<name>A0A1S3HJU3_LINAN</name>
<evidence type="ECO:0000256" key="1">
    <source>
        <dbReference type="SAM" id="MobiDB-lite"/>
    </source>
</evidence>
<accession>A0A1S3HJU3</accession>
<keyword evidence="2" id="KW-1185">Reference proteome</keyword>
<feature type="compositionally biased region" description="Low complexity" evidence="1">
    <location>
        <begin position="262"/>
        <end position="282"/>
    </location>
</feature>
<dbReference type="PROSITE" id="PS00018">
    <property type="entry name" value="EF_HAND_1"/>
    <property type="match status" value="1"/>
</dbReference>
<dbReference type="OrthoDB" id="206969at2759"/>
<gene>
    <name evidence="3" type="primary">LOC106155905</name>
</gene>
<dbReference type="InterPro" id="IPR018800">
    <property type="entry name" value="PRCC"/>
</dbReference>
<dbReference type="GeneID" id="106155905"/>
<reference evidence="3" key="1">
    <citation type="submission" date="2025-08" db="UniProtKB">
        <authorList>
            <consortium name="RefSeq"/>
        </authorList>
    </citation>
    <scope>IDENTIFICATION</scope>
    <source>
        <tissue evidence="3">Gonads</tissue>
    </source>
</reference>
<dbReference type="Proteomes" id="UP000085678">
    <property type="component" value="Unplaced"/>
</dbReference>
<dbReference type="OMA" id="TRQSYSK"/>
<dbReference type="AlphaFoldDB" id="A0A1S3HJU3"/>
<feature type="region of interest" description="Disordered" evidence="1">
    <location>
        <begin position="447"/>
        <end position="466"/>
    </location>
</feature>
<feature type="compositionally biased region" description="Basic and acidic residues" evidence="1">
    <location>
        <begin position="20"/>
        <end position="31"/>
    </location>
</feature>
<feature type="compositionally biased region" description="Acidic residues" evidence="1">
    <location>
        <begin position="10"/>
        <end position="19"/>
    </location>
</feature>
<dbReference type="GO" id="GO:0005634">
    <property type="term" value="C:nucleus"/>
    <property type="evidence" value="ECO:0007669"/>
    <property type="project" value="TreeGrafter"/>
</dbReference>
<dbReference type="InParanoid" id="A0A1S3HJU3"/>
<feature type="compositionally biased region" description="Polar residues" evidence="1">
    <location>
        <begin position="43"/>
        <end position="57"/>
    </location>
</feature>
<dbReference type="KEGG" id="lak:106155905"/>
<organism evidence="2 3">
    <name type="scientific">Lingula anatina</name>
    <name type="common">Brachiopod</name>
    <name type="synonym">Lingula unguis</name>
    <dbReference type="NCBI Taxonomy" id="7574"/>
    <lineage>
        <taxon>Eukaryota</taxon>
        <taxon>Metazoa</taxon>
        <taxon>Spiralia</taxon>
        <taxon>Lophotrochozoa</taxon>
        <taxon>Brachiopoda</taxon>
        <taxon>Linguliformea</taxon>
        <taxon>Lingulata</taxon>
        <taxon>Lingulida</taxon>
        <taxon>Linguloidea</taxon>
        <taxon>Lingulidae</taxon>
        <taxon>Lingula</taxon>
    </lineage>
</organism>
<feature type="compositionally biased region" description="Polar residues" evidence="1">
    <location>
        <begin position="449"/>
        <end position="466"/>
    </location>
</feature>
<dbReference type="PANTHER" id="PTHR13621">
    <property type="entry name" value="PROLINE-RICH PROTEIN PRCC"/>
    <property type="match status" value="1"/>
</dbReference>
<protein>
    <submittedName>
        <fullName evidence="3">Proline-rich protein PRCC</fullName>
    </submittedName>
</protein>
<feature type="region of interest" description="Disordered" evidence="1">
    <location>
        <begin position="1"/>
        <end position="137"/>
    </location>
</feature>
<dbReference type="InterPro" id="IPR018247">
    <property type="entry name" value="EF_Hand_1_Ca_BS"/>
</dbReference>
<sequence length="466" mass="50965">MSLVSYGNSDSEESDNEEIIEAKDEALKQDNKALQSRLEPSFLASSNNNGSVPTTSLLAGLPPPKSSRQQAPTEYTEEDEVLPNSSMNLPAPVLHKGGLNLQQPKKAKERQKVKIAIPNLTSVDSDEEDEPAPKKIKPAAGKCGLFAVLPAPKNAVTKQTTRPLVPHTLTQKPAPKPPVPKLPVSVKQTSGVASRNKLVDVDSDEDEEGNDVTGGSSFFSFADKEKDTIETNSTVPPVSVPKERTTSSVLKQKLPDAVAKALSSTGTTLNTNNETSTTEEPLSGPRFDYKTEMAYGGGYTGTETASGGYITPGTSDEHGAKGIDYGSNEAYYDSQGVDYNNSTAYYGGYEQGGASYYQQEEVNQLMQDQEFLKIQGKKKRGKEEIQIIDANADDVLDPMEYTKTLSAEVPYQSHKKKDGSMPTSQQRKKHQITYLAFQAKERELELKNEWSQNRMTKKQTQSKYGF</sequence>
<feature type="compositionally biased region" description="Acidic residues" evidence="1">
    <location>
        <begin position="201"/>
        <end position="210"/>
    </location>
</feature>
<evidence type="ECO:0000313" key="3">
    <source>
        <dbReference type="RefSeq" id="XP_013386388.1"/>
    </source>
</evidence>
<dbReference type="FunCoup" id="A0A1S3HJU3">
    <property type="interactions" value="2272"/>
</dbReference>